<reference evidence="6 7" key="1">
    <citation type="journal article" date="2013" name="PLoS Genet.">
        <title>Genomic mechanisms accounting for the adaptation to parasitism in nematode-trapping fungi.</title>
        <authorList>
            <person name="Meerupati T."/>
            <person name="Andersson K.M."/>
            <person name="Friman E."/>
            <person name="Kumar D."/>
            <person name="Tunlid A."/>
            <person name="Ahren D."/>
        </authorList>
    </citation>
    <scope>NUCLEOTIDE SEQUENCE [LARGE SCALE GENOMIC DNA]</scope>
    <source>
        <strain evidence="6 7">CBS 200.50</strain>
    </source>
</reference>
<evidence type="ECO:0000256" key="4">
    <source>
        <dbReference type="SAM" id="SignalP"/>
    </source>
</evidence>
<dbReference type="PANTHER" id="PTHR47966:SF65">
    <property type="entry name" value="ASPARTIC-TYPE ENDOPEPTIDASE"/>
    <property type="match status" value="1"/>
</dbReference>
<dbReference type="Pfam" id="PF00026">
    <property type="entry name" value="Asp"/>
    <property type="match status" value="1"/>
</dbReference>
<feature type="compositionally biased region" description="Low complexity" evidence="2">
    <location>
        <begin position="444"/>
        <end position="453"/>
    </location>
</feature>
<dbReference type="InterPro" id="IPR021109">
    <property type="entry name" value="Peptidase_aspartic_dom_sf"/>
</dbReference>
<sequence length="596" mass="65042">MVAISSLYRSSSILLAAASCLTTGADAASVYERATDYVSRSAKLVKRVATDPVLFKYSILRYAFYVNLELGSREDSVNVRLTDQPWLWVGSEKPTNCSRDLSRNNYLQCVYVDWSGLYNPSTSTSFRNVSNAILSLSQSDETRYTRGYYGTDTVKFGQTSLDNVYIGVADNFTQAPELGIGVYDNDRQTFPSFMQFLYQQNEIKSLAHGLYFDWMEKNQSYLNFGSVDTEKYEGNLVTFNASSSGEITTVDLVSAAFGSLGNMKELTAVKSLRANIEFSTSRISLPDTVIQGIVDTAGAEYDDNWGGYLIDCSMRDSDLAFEFRFGDTNITVTANHFILPAFGVLGYRYQLNGQDACSLQLNPMSKYSVATNLGYEAVLGTPFARHTYLVHDYGNRQLSFAPVKFNATAVNIVELDSRGVAPLYSEIPSPTPTDTPTDSPSPQPTGGTTTSKTNTGAIAGGVIAGVAGLSGIALLTWFMMKRRKNQEANLPPPPPMMHQPGGPPPPGPGPQTNYSYVPAYDPTKGVGAYNVPQRPVSELPAQAPAYNWGGQTSPGGHPQFGAPQVPYQENVAPYNYSEAPGNNTFAHELPSSNNYR</sequence>
<dbReference type="OrthoDB" id="771136at2759"/>
<evidence type="ECO:0000256" key="3">
    <source>
        <dbReference type="SAM" id="Phobius"/>
    </source>
</evidence>
<keyword evidence="7" id="KW-1185">Reference proteome</keyword>
<dbReference type="GO" id="GO:0004190">
    <property type="term" value="F:aspartic-type endopeptidase activity"/>
    <property type="evidence" value="ECO:0007669"/>
    <property type="project" value="InterPro"/>
</dbReference>
<dbReference type="STRING" id="1284197.S8ALM5"/>
<dbReference type="HOGENOM" id="CLU_444818_0_0_1"/>
<gene>
    <name evidence="6" type="ORF">H072_2208</name>
</gene>
<feature type="domain" description="Peptidase A1" evidence="5">
    <location>
        <begin position="64"/>
        <end position="401"/>
    </location>
</feature>
<dbReference type="InterPro" id="IPR033121">
    <property type="entry name" value="PEPTIDASE_A1"/>
</dbReference>
<comment type="similarity">
    <text evidence="1">Belongs to the peptidase A1 family.</text>
</comment>
<feature type="region of interest" description="Disordered" evidence="2">
    <location>
        <begin position="423"/>
        <end position="453"/>
    </location>
</feature>
<feature type="chain" id="PRO_5004548037" description="Peptidase A1 domain-containing protein" evidence="4">
    <location>
        <begin position="28"/>
        <end position="596"/>
    </location>
</feature>
<dbReference type="GO" id="GO:0006508">
    <property type="term" value="P:proteolysis"/>
    <property type="evidence" value="ECO:0007669"/>
    <property type="project" value="InterPro"/>
</dbReference>
<keyword evidence="3" id="KW-0472">Membrane</keyword>
<dbReference type="PANTHER" id="PTHR47966">
    <property type="entry name" value="BETA-SITE APP-CLEAVING ENZYME, ISOFORM A-RELATED"/>
    <property type="match status" value="1"/>
</dbReference>
<evidence type="ECO:0000256" key="2">
    <source>
        <dbReference type="SAM" id="MobiDB-lite"/>
    </source>
</evidence>
<keyword evidence="4" id="KW-0732">Signal</keyword>
<proteinExistence type="inferred from homology"/>
<dbReference type="PROSITE" id="PS51767">
    <property type="entry name" value="PEPTIDASE_A1"/>
    <property type="match status" value="1"/>
</dbReference>
<evidence type="ECO:0000259" key="5">
    <source>
        <dbReference type="PROSITE" id="PS51767"/>
    </source>
</evidence>
<accession>S8ALM5</accession>
<organism evidence="6 7">
    <name type="scientific">Dactylellina haptotyla (strain CBS 200.50)</name>
    <name type="common">Nematode-trapping fungus</name>
    <name type="synonym">Monacrosporium haptotylum</name>
    <dbReference type="NCBI Taxonomy" id="1284197"/>
    <lineage>
        <taxon>Eukaryota</taxon>
        <taxon>Fungi</taxon>
        <taxon>Dikarya</taxon>
        <taxon>Ascomycota</taxon>
        <taxon>Pezizomycotina</taxon>
        <taxon>Orbiliomycetes</taxon>
        <taxon>Orbiliales</taxon>
        <taxon>Orbiliaceae</taxon>
        <taxon>Dactylellina</taxon>
    </lineage>
</organism>
<dbReference type="OMA" id="NDRQTFP"/>
<name>S8ALM5_DACHA</name>
<dbReference type="AlphaFoldDB" id="S8ALM5"/>
<comment type="caution">
    <text evidence="6">The sequence shown here is derived from an EMBL/GenBank/DDBJ whole genome shotgun (WGS) entry which is preliminary data.</text>
</comment>
<feature type="transmembrane region" description="Helical" evidence="3">
    <location>
        <begin position="457"/>
        <end position="478"/>
    </location>
</feature>
<dbReference type="InterPro" id="IPR001461">
    <property type="entry name" value="Aspartic_peptidase_A1"/>
</dbReference>
<feature type="compositionally biased region" description="Pro residues" evidence="2">
    <location>
        <begin position="429"/>
        <end position="443"/>
    </location>
</feature>
<dbReference type="Gene3D" id="2.40.70.10">
    <property type="entry name" value="Acid Proteases"/>
    <property type="match status" value="2"/>
</dbReference>
<protein>
    <recommendedName>
        <fullName evidence="5">Peptidase A1 domain-containing protein</fullName>
    </recommendedName>
</protein>
<feature type="compositionally biased region" description="Polar residues" evidence="2">
    <location>
        <begin position="580"/>
        <end position="596"/>
    </location>
</feature>
<dbReference type="Proteomes" id="UP000015100">
    <property type="component" value="Unassembled WGS sequence"/>
</dbReference>
<dbReference type="EMBL" id="AQGS01000065">
    <property type="protein sequence ID" value="EPS43799.1"/>
    <property type="molecule type" value="Genomic_DNA"/>
</dbReference>
<evidence type="ECO:0000256" key="1">
    <source>
        <dbReference type="ARBA" id="ARBA00007447"/>
    </source>
</evidence>
<feature type="compositionally biased region" description="Pro residues" evidence="2">
    <location>
        <begin position="490"/>
        <end position="509"/>
    </location>
</feature>
<feature type="signal peptide" evidence="4">
    <location>
        <begin position="1"/>
        <end position="27"/>
    </location>
</feature>
<evidence type="ECO:0000313" key="7">
    <source>
        <dbReference type="Proteomes" id="UP000015100"/>
    </source>
</evidence>
<feature type="region of interest" description="Disordered" evidence="2">
    <location>
        <begin position="573"/>
        <end position="596"/>
    </location>
</feature>
<evidence type="ECO:0000313" key="6">
    <source>
        <dbReference type="EMBL" id="EPS43799.1"/>
    </source>
</evidence>
<feature type="region of interest" description="Disordered" evidence="2">
    <location>
        <begin position="486"/>
        <end position="513"/>
    </location>
</feature>
<keyword evidence="3" id="KW-0812">Transmembrane</keyword>
<keyword evidence="3" id="KW-1133">Transmembrane helix</keyword>
<reference evidence="7" key="2">
    <citation type="submission" date="2013-04" db="EMBL/GenBank/DDBJ databases">
        <title>Genomic mechanisms accounting for the adaptation to parasitism in nematode-trapping fungi.</title>
        <authorList>
            <person name="Ahren D.G."/>
        </authorList>
    </citation>
    <scope>NUCLEOTIDE SEQUENCE [LARGE SCALE GENOMIC DNA]</scope>
    <source>
        <strain evidence="7">CBS 200.50</strain>
    </source>
</reference>
<dbReference type="SUPFAM" id="SSF50630">
    <property type="entry name" value="Acid proteases"/>
    <property type="match status" value="1"/>
</dbReference>
<dbReference type="eggNOG" id="KOG1339">
    <property type="taxonomic scope" value="Eukaryota"/>
</dbReference>